<feature type="compositionally biased region" description="Polar residues" evidence="2">
    <location>
        <begin position="368"/>
        <end position="393"/>
    </location>
</feature>
<feature type="region of interest" description="Disordered" evidence="2">
    <location>
        <begin position="247"/>
        <end position="270"/>
    </location>
</feature>
<keyword evidence="4" id="KW-1185">Reference proteome</keyword>
<protein>
    <submittedName>
        <fullName evidence="3">Uncharacterized protein</fullName>
    </submittedName>
</protein>
<evidence type="ECO:0000256" key="2">
    <source>
        <dbReference type="SAM" id="MobiDB-lite"/>
    </source>
</evidence>
<sequence>MSALRAFMIYDYQRSFFFLFIRRGFFVSPKWNGCRKELENKFQEMAKQPKEQFELTSDYGNFKCKYDQKNKCYFILISSIEVKEDYQNQVLDEIYEMIQKVPNYSKIKKEEFEQKETETIKKLLDQKELIYTEKNGQVKAFQEPYESKTEGQIQLQSNIQLQQNIGSQIITQQNQRAVFELQNTSAIYKQSHGCISDKDLSSDTLVKIFRCFMMWDYNRQFFFMFIRKGFPIDKTWNQERVKLEKELQAKQLDPNDPKAKPKEPPEQFSYRGSFGQYKAKYDKKTKCYFILLSRFKTKEEPQLKLLDALYDEIQKVDKYISIKYDILEGKKKQELEKIIDDHEKELQNQVSQRFIDTKIMESKLGLLPSNQQKNQMDNGSESPQNGRASNNNLQSNSIFISNQQTHQQQSQINAPILLQQKSLNYQQQQQQQQQLNEKGIDNLLKQENQEIQENADLNSNLNHDDNIPDCTDEGQLVERIKLYSTKPLNVTQYIQSGN</sequence>
<dbReference type="AlphaFoldDB" id="A0A8S1LIH7"/>
<proteinExistence type="predicted"/>
<gene>
    <name evidence="3" type="ORF">PSON_ATCC_30995.1.T0210121</name>
</gene>
<evidence type="ECO:0000313" key="4">
    <source>
        <dbReference type="Proteomes" id="UP000692954"/>
    </source>
</evidence>
<feature type="region of interest" description="Disordered" evidence="2">
    <location>
        <begin position="367"/>
        <end position="393"/>
    </location>
</feature>
<dbReference type="OrthoDB" id="307716at2759"/>
<evidence type="ECO:0000313" key="3">
    <source>
        <dbReference type="EMBL" id="CAD8066085.1"/>
    </source>
</evidence>
<dbReference type="EMBL" id="CAJJDN010000021">
    <property type="protein sequence ID" value="CAD8066085.1"/>
    <property type="molecule type" value="Genomic_DNA"/>
</dbReference>
<reference evidence="3" key="1">
    <citation type="submission" date="2021-01" db="EMBL/GenBank/DDBJ databases">
        <authorList>
            <consortium name="Genoscope - CEA"/>
            <person name="William W."/>
        </authorList>
    </citation>
    <scope>NUCLEOTIDE SEQUENCE</scope>
</reference>
<comment type="caution">
    <text evidence="3">The sequence shown here is derived from an EMBL/GenBank/DDBJ whole genome shotgun (WGS) entry which is preliminary data.</text>
</comment>
<evidence type="ECO:0000256" key="1">
    <source>
        <dbReference type="SAM" id="Coils"/>
    </source>
</evidence>
<feature type="coiled-coil region" evidence="1">
    <location>
        <begin position="418"/>
        <end position="460"/>
    </location>
</feature>
<organism evidence="3 4">
    <name type="scientific">Paramecium sonneborni</name>
    <dbReference type="NCBI Taxonomy" id="65129"/>
    <lineage>
        <taxon>Eukaryota</taxon>
        <taxon>Sar</taxon>
        <taxon>Alveolata</taxon>
        <taxon>Ciliophora</taxon>
        <taxon>Intramacronucleata</taxon>
        <taxon>Oligohymenophorea</taxon>
        <taxon>Peniculida</taxon>
        <taxon>Parameciidae</taxon>
        <taxon>Paramecium</taxon>
    </lineage>
</organism>
<name>A0A8S1LIH7_9CILI</name>
<dbReference type="Proteomes" id="UP000692954">
    <property type="component" value="Unassembled WGS sequence"/>
</dbReference>
<accession>A0A8S1LIH7</accession>
<feature type="compositionally biased region" description="Basic and acidic residues" evidence="2">
    <location>
        <begin position="247"/>
        <end position="265"/>
    </location>
</feature>
<keyword evidence="1" id="KW-0175">Coiled coil</keyword>